<sequence length="215" mass="23980">MTRHYQPSSVAVNGGIRADLAIIAQWIKSGAKVLDLGCGDGTLLAYLRDNRSVQGYGLEINAFDIEDCVAKNINVIQADLNNGLKDYFVDNSFDCVIMSQTLQATEQPDLLIEEMLRVGGEGIVTFPNMAHWRARLQLGLLGIMPVTKNLPNQWFNTPNVHLCTLNDFEVLCANHGIQILQRTVVDHSHRQGNALTKLFPNLLGEIAIYRFCRNQ</sequence>
<dbReference type="InterPro" id="IPR010743">
    <property type="entry name" value="Methionine_synth_MetW"/>
</dbReference>
<organism evidence="1">
    <name type="scientific">hydrothermal vent metagenome</name>
    <dbReference type="NCBI Taxonomy" id="652676"/>
    <lineage>
        <taxon>unclassified sequences</taxon>
        <taxon>metagenomes</taxon>
        <taxon>ecological metagenomes</taxon>
    </lineage>
</organism>
<reference evidence="1" key="1">
    <citation type="submission" date="2018-06" db="EMBL/GenBank/DDBJ databases">
        <authorList>
            <person name="Zhirakovskaya E."/>
        </authorList>
    </citation>
    <scope>NUCLEOTIDE SEQUENCE</scope>
</reference>
<evidence type="ECO:0000313" key="1">
    <source>
        <dbReference type="EMBL" id="VAW55547.1"/>
    </source>
</evidence>
<dbReference type="NCBIfam" id="TIGR02081">
    <property type="entry name" value="metW"/>
    <property type="match status" value="1"/>
</dbReference>
<accession>A0A3B0WXY0</accession>
<dbReference type="InterPro" id="IPR029063">
    <property type="entry name" value="SAM-dependent_MTases_sf"/>
</dbReference>
<proteinExistence type="predicted"/>
<dbReference type="EMBL" id="UOFE01000049">
    <property type="protein sequence ID" value="VAW55547.1"/>
    <property type="molecule type" value="Genomic_DNA"/>
</dbReference>
<dbReference type="AlphaFoldDB" id="A0A3B0WXY0"/>
<gene>
    <name evidence="1" type="ORF">MNBD_GAMMA05-2118</name>
</gene>
<protein>
    <submittedName>
        <fullName evidence="1">Methionine biosynthesis protein MetW</fullName>
    </submittedName>
</protein>
<name>A0A3B0WXY0_9ZZZZ</name>
<dbReference type="Gene3D" id="3.40.50.150">
    <property type="entry name" value="Vaccinia Virus protein VP39"/>
    <property type="match status" value="1"/>
</dbReference>
<dbReference type="Pfam" id="PF07021">
    <property type="entry name" value="MetW"/>
    <property type="match status" value="1"/>
</dbReference>
<dbReference type="SUPFAM" id="SSF53335">
    <property type="entry name" value="S-adenosyl-L-methionine-dependent methyltransferases"/>
    <property type="match status" value="1"/>
</dbReference>
<dbReference type="CDD" id="cd02440">
    <property type="entry name" value="AdoMet_MTases"/>
    <property type="match status" value="1"/>
</dbReference>